<dbReference type="Proteomes" id="UP001596496">
    <property type="component" value="Unassembled WGS sequence"/>
</dbReference>
<dbReference type="InterPro" id="IPR036388">
    <property type="entry name" value="WH-like_DNA-bd_sf"/>
</dbReference>
<dbReference type="PANTHER" id="PTHR39168">
    <property type="entry name" value="TRANSCRIPTIONAL REGULATOR-RELATED"/>
    <property type="match status" value="1"/>
</dbReference>
<dbReference type="NCBIfam" id="NF033788">
    <property type="entry name" value="HTH_metalloreg"/>
    <property type="match status" value="1"/>
</dbReference>
<dbReference type="PANTHER" id="PTHR39168:SF1">
    <property type="entry name" value="TRANSCRIPTIONAL REGULATORY PROTEIN"/>
    <property type="match status" value="1"/>
</dbReference>
<organism evidence="2 3">
    <name type="scientific">Sphaerisporangium rhizosphaerae</name>
    <dbReference type="NCBI Taxonomy" id="2269375"/>
    <lineage>
        <taxon>Bacteria</taxon>
        <taxon>Bacillati</taxon>
        <taxon>Actinomycetota</taxon>
        <taxon>Actinomycetes</taxon>
        <taxon>Streptosporangiales</taxon>
        <taxon>Streptosporangiaceae</taxon>
        <taxon>Sphaerisporangium</taxon>
    </lineage>
</organism>
<sequence>MTRTVENRIDAGPDIAAVAGLLGDRTRATMVKALVADRAMPASELAALSGVSRPTASEHLARLVEHGIVSVERCGRHAYYRLAGPEVATALEALAVLAPIHPPRSLRSSFHLDNLRRARTCYDHVAGRLGVAIADVLQSRGLVRRTGDGLELDVPVWQDLRPLDIDCRPSLKGRRPAIRACVDWSERRHHVAGSLAGAITHRLFELGWIVRPRDGERVVKVTDEGFDGLAQSFGLPASVLRTDAADEERGAASS</sequence>
<dbReference type="SMART" id="SM00419">
    <property type="entry name" value="HTH_CRP"/>
    <property type="match status" value="1"/>
</dbReference>
<dbReference type="Pfam" id="PF12840">
    <property type="entry name" value="HTH_20"/>
    <property type="match status" value="1"/>
</dbReference>
<dbReference type="InterPro" id="IPR011991">
    <property type="entry name" value="ArsR-like_HTH"/>
</dbReference>
<dbReference type="SUPFAM" id="SSF46785">
    <property type="entry name" value="Winged helix' DNA-binding domain"/>
    <property type="match status" value="1"/>
</dbReference>
<dbReference type="PROSITE" id="PS50987">
    <property type="entry name" value="HTH_ARSR_2"/>
    <property type="match status" value="1"/>
</dbReference>
<dbReference type="InterPro" id="IPR012318">
    <property type="entry name" value="HTH_CRP"/>
</dbReference>
<keyword evidence="3" id="KW-1185">Reference proteome</keyword>
<dbReference type="PRINTS" id="PR00778">
    <property type="entry name" value="HTHARSR"/>
</dbReference>
<feature type="domain" description="HTH arsR-type" evidence="1">
    <location>
        <begin position="9"/>
        <end position="102"/>
    </location>
</feature>
<dbReference type="InterPro" id="IPR001845">
    <property type="entry name" value="HTH_ArsR_DNA-bd_dom"/>
</dbReference>
<reference evidence="3" key="1">
    <citation type="journal article" date="2019" name="Int. J. Syst. Evol. Microbiol.">
        <title>The Global Catalogue of Microorganisms (GCM) 10K type strain sequencing project: providing services to taxonomists for standard genome sequencing and annotation.</title>
        <authorList>
            <consortium name="The Broad Institute Genomics Platform"/>
            <consortium name="The Broad Institute Genome Sequencing Center for Infectious Disease"/>
            <person name="Wu L."/>
            <person name="Ma J."/>
        </authorList>
    </citation>
    <scope>NUCLEOTIDE SEQUENCE [LARGE SCALE GENOMIC DNA]</scope>
    <source>
        <strain evidence="3">CECT 7649</strain>
    </source>
</reference>
<name>A0ABW2P273_9ACTN</name>
<gene>
    <name evidence="2" type="ORF">ACFQSB_16020</name>
</gene>
<evidence type="ECO:0000313" key="3">
    <source>
        <dbReference type="Proteomes" id="UP001596496"/>
    </source>
</evidence>
<dbReference type="InterPro" id="IPR052543">
    <property type="entry name" value="HTH_Metal-responsive_Reg"/>
</dbReference>
<dbReference type="InterPro" id="IPR036390">
    <property type="entry name" value="WH_DNA-bd_sf"/>
</dbReference>
<dbReference type="RefSeq" id="WP_380827286.1">
    <property type="nucleotide sequence ID" value="NZ_JBHTCG010000009.1"/>
</dbReference>
<dbReference type="CDD" id="cd00090">
    <property type="entry name" value="HTH_ARSR"/>
    <property type="match status" value="1"/>
</dbReference>
<dbReference type="Gene3D" id="1.10.10.10">
    <property type="entry name" value="Winged helix-like DNA-binding domain superfamily/Winged helix DNA-binding domain"/>
    <property type="match status" value="1"/>
</dbReference>
<accession>A0ABW2P273</accession>
<dbReference type="SMART" id="SM00418">
    <property type="entry name" value="HTH_ARSR"/>
    <property type="match status" value="1"/>
</dbReference>
<evidence type="ECO:0000313" key="2">
    <source>
        <dbReference type="EMBL" id="MFC7383728.1"/>
    </source>
</evidence>
<evidence type="ECO:0000259" key="1">
    <source>
        <dbReference type="PROSITE" id="PS50987"/>
    </source>
</evidence>
<protein>
    <submittedName>
        <fullName evidence="2">ArsR/SmtB family transcription factor</fullName>
    </submittedName>
</protein>
<proteinExistence type="predicted"/>
<dbReference type="EMBL" id="JBHTCG010000009">
    <property type="protein sequence ID" value="MFC7383728.1"/>
    <property type="molecule type" value="Genomic_DNA"/>
</dbReference>
<comment type="caution">
    <text evidence="2">The sequence shown here is derived from an EMBL/GenBank/DDBJ whole genome shotgun (WGS) entry which is preliminary data.</text>
</comment>